<sequence>MATSAEMQALLASVGQQQQLALAVAGGRTYGRTSLPTQHSPQSRARILLQEMASLTDRLVKVAGDRKGWQQAGHVKTTLPSLLSGETVAPPEGAAATTKEILSLLESHQLLLFEAVAELGGMQEPGQLDKQQIGGGGGTGSNNKGSALRAFAKRVRDAEQVLESTLEDMAEFKSARLGTSMDVQELVSYAHRVSYTTFAPPEYASGLVPLRGALPPAPQDGQMRASLLYQAHELDLGLPKSTAPALSPLVPTDAAGQMAVEASGPAHLEPPPVPAVPAGWQPGMPVQLPTELPPMPIGWKIGDPIPLPPGLDMTTLPPGWKAKDVSQGPASLRPKAPPAPALIHVPHVQLDLNPELEEDLSSEYGSESNSDEDND</sequence>
<keyword evidence="3" id="KW-0805">Transcription regulation</keyword>
<evidence type="ECO:0000313" key="8">
    <source>
        <dbReference type="Proteomes" id="UP001497512"/>
    </source>
</evidence>
<comment type="subcellular location">
    <subcellularLocation>
        <location evidence="1">Nucleus</location>
    </subcellularLocation>
</comment>
<dbReference type="Proteomes" id="UP001497512">
    <property type="component" value="Chromosome 2"/>
</dbReference>
<dbReference type="EMBL" id="OZ019894">
    <property type="protein sequence ID" value="CAK9215479.1"/>
    <property type="molecule type" value="Genomic_DNA"/>
</dbReference>
<keyword evidence="4" id="KW-0804">Transcription</keyword>
<comment type="similarity">
    <text evidence="2">Belongs to the Mediator complex subunit 4 family.</text>
</comment>
<evidence type="ECO:0000256" key="5">
    <source>
        <dbReference type="ARBA" id="ARBA00023242"/>
    </source>
</evidence>
<gene>
    <name evidence="7" type="ORF">CSSPTR1EN2_LOCUS12752</name>
</gene>
<dbReference type="PANTHER" id="PTHR13208:SF2">
    <property type="entry name" value="MEDIATOR OF RNA POLYMERASE II TRANSCRIPTION SUBUNIT 4"/>
    <property type="match status" value="1"/>
</dbReference>
<evidence type="ECO:0008006" key="9">
    <source>
        <dbReference type="Google" id="ProtNLM"/>
    </source>
</evidence>
<keyword evidence="8" id="KW-1185">Reference proteome</keyword>
<accession>A0ABP0UCC7</accession>
<evidence type="ECO:0000256" key="1">
    <source>
        <dbReference type="ARBA" id="ARBA00004123"/>
    </source>
</evidence>
<keyword evidence="5" id="KW-0539">Nucleus</keyword>
<dbReference type="InterPro" id="IPR019258">
    <property type="entry name" value="Mediator_Med4"/>
</dbReference>
<proteinExistence type="inferred from homology"/>
<evidence type="ECO:0000313" key="7">
    <source>
        <dbReference type="EMBL" id="CAK9215479.1"/>
    </source>
</evidence>
<protein>
    <recommendedName>
        <fullName evidence="9">Mediator complex subunit 4</fullName>
    </recommendedName>
</protein>
<name>A0ABP0UCC7_9BRYO</name>
<evidence type="ECO:0000256" key="3">
    <source>
        <dbReference type="ARBA" id="ARBA00023015"/>
    </source>
</evidence>
<dbReference type="PANTHER" id="PTHR13208">
    <property type="entry name" value="MEDIATOR OF RNA POLYMERASE II TRANSCRIPTION SUBUNIT 4"/>
    <property type="match status" value="1"/>
</dbReference>
<feature type="region of interest" description="Disordered" evidence="6">
    <location>
        <begin position="314"/>
        <end position="375"/>
    </location>
</feature>
<organism evidence="7 8">
    <name type="scientific">Sphagnum troendelagicum</name>
    <dbReference type="NCBI Taxonomy" id="128251"/>
    <lineage>
        <taxon>Eukaryota</taxon>
        <taxon>Viridiplantae</taxon>
        <taxon>Streptophyta</taxon>
        <taxon>Embryophyta</taxon>
        <taxon>Bryophyta</taxon>
        <taxon>Sphagnophytina</taxon>
        <taxon>Sphagnopsida</taxon>
        <taxon>Sphagnales</taxon>
        <taxon>Sphagnaceae</taxon>
        <taxon>Sphagnum</taxon>
    </lineage>
</organism>
<evidence type="ECO:0000256" key="6">
    <source>
        <dbReference type="SAM" id="MobiDB-lite"/>
    </source>
</evidence>
<evidence type="ECO:0000256" key="4">
    <source>
        <dbReference type="ARBA" id="ARBA00023163"/>
    </source>
</evidence>
<reference evidence="7" key="1">
    <citation type="submission" date="2024-02" db="EMBL/GenBank/DDBJ databases">
        <authorList>
            <consortium name="ELIXIR-Norway"/>
            <consortium name="Elixir Norway"/>
        </authorList>
    </citation>
    <scope>NUCLEOTIDE SEQUENCE</scope>
</reference>
<evidence type="ECO:0000256" key="2">
    <source>
        <dbReference type="ARBA" id="ARBA00009626"/>
    </source>
</evidence>